<name>A0A0A9BK48_ARUDO</name>
<protein>
    <submittedName>
        <fullName evidence="1">Uncharacterized protein</fullName>
    </submittedName>
</protein>
<reference evidence="1" key="2">
    <citation type="journal article" date="2015" name="Data Brief">
        <title>Shoot transcriptome of the giant reed, Arundo donax.</title>
        <authorList>
            <person name="Barrero R.A."/>
            <person name="Guerrero F.D."/>
            <person name="Moolhuijzen P."/>
            <person name="Goolsby J.A."/>
            <person name="Tidwell J."/>
            <person name="Bellgard S.E."/>
            <person name="Bellgard M.I."/>
        </authorList>
    </citation>
    <scope>NUCLEOTIDE SEQUENCE</scope>
    <source>
        <tissue evidence="1">Shoot tissue taken approximately 20 cm above the soil surface</tissue>
    </source>
</reference>
<reference evidence="1" key="1">
    <citation type="submission" date="2014-09" db="EMBL/GenBank/DDBJ databases">
        <authorList>
            <person name="Magalhaes I.L.F."/>
            <person name="Oliveira U."/>
            <person name="Santos F.R."/>
            <person name="Vidigal T.H.D.A."/>
            <person name="Brescovit A.D."/>
            <person name="Santos A.J."/>
        </authorList>
    </citation>
    <scope>NUCLEOTIDE SEQUENCE</scope>
    <source>
        <tissue evidence="1">Shoot tissue taken approximately 20 cm above the soil surface</tissue>
    </source>
</reference>
<organism evidence="1">
    <name type="scientific">Arundo donax</name>
    <name type="common">Giant reed</name>
    <name type="synonym">Donax arundinaceus</name>
    <dbReference type="NCBI Taxonomy" id="35708"/>
    <lineage>
        <taxon>Eukaryota</taxon>
        <taxon>Viridiplantae</taxon>
        <taxon>Streptophyta</taxon>
        <taxon>Embryophyta</taxon>
        <taxon>Tracheophyta</taxon>
        <taxon>Spermatophyta</taxon>
        <taxon>Magnoliopsida</taxon>
        <taxon>Liliopsida</taxon>
        <taxon>Poales</taxon>
        <taxon>Poaceae</taxon>
        <taxon>PACMAD clade</taxon>
        <taxon>Arundinoideae</taxon>
        <taxon>Arundineae</taxon>
        <taxon>Arundo</taxon>
    </lineage>
</organism>
<dbReference type="EMBL" id="GBRH01234139">
    <property type="protein sequence ID" value="JAD63756.1"/>
    <property type="molecule type" value="Transcribed_RNA"/>
</dbReference>
<accession>A0A0A9BK48</accession>
<evidence type="ECO:0000313" key="1">
    <source>
        <dbReference type="EMBL" id="JAD63756.1"/>
    </source>
</evidence>
<proteinExistence type="predicted"/>
<sequence>MLRKAKGDFFGIRRILPLCKKLGLYPWE</sequence>
<dbReference type="AlphaFoldDB" id="A0A0A9BK48"/>